<reference evidence="2 6" key="1">
    <citation type="journal article" date="2019" name="Sci. Rep.">
        <title>Orb-weaving spider Araneus ventricosus genome elucidates the spidroin gene catalogue.</title>
        <authorList>
            <person name="Kono N."/>
            <person name="Nakamura H."/>
            <person name="Ohtoshi R."/>
            <person name="Moran D.A.P."/>
            <person name="Shinohara A."/>
            <person name="Yoshida Y."/>
            <person name="Fujiwara M."/>
            <person name="Mori M."/>
            <person name="Tomita M."/>
            <person name="Arakawa K."/>
        </authorList>
    </citation>
    <scope>NUCLEOTIDE SEQUENCE [LARGE SCALE GENOMIC DNA]</scope>
</reference>
<dbReference type="Proteomes" id="UP000499080">
    <property type="component" value="Unassembled WGS sequence"/>
</dbReference>
<comment type="caution">
    <text evidence="2">The sequence shown here is derived from an EMBL/GenBank/DDBJ whole genome shotgun (WGS) entry which is preliminary data.</text>
</comment>
<evidence type="ECO:0000313" key="6">
    <source>
        <dbReference type="Proteomes" id="UP000499080"/>
    </source>
</evidence>
<evidence type="ECO:0000313" key="4">
    <source>
        <dbReference type="EMBL" id="GBN31151.1"/>
    </source>
</evidence>
<evidence type="ECO:0000313" key="2">
    <source>
        <dbReference type="EMBL" id="GBN27973.1"/>
    </source>
</evidence>
<keyword evidence="1" id="KW-0812">Transmembrane</keyword>
<evidence type="ECO:0000313" key="5">
    <source>
        <dbReference type="EMBL" id="GBN31159.1"/>
    </source>
</evidence>
<dbReference type="EMBL" id="BGPR01008044">
    <property type="protein sequence ID" value="GBN31159.1"/>
    <property type="molecule type" value="Genomic_DNA"/>
</dbReference>
<feature type="transmembrane region" description="Helical" evidence="1">
    <location>
        <begin position="54"/>
        <end position="76"/>
    </location>
</feature>
<keyword evidence="6" id="KW-1185">Reference proteome</keyword>
<evidence type="ECO:0000256" key="1">
    <source>
        <dbReference type="SAM" id="Phobius"/>
    </source>
</evidence>
<dbReference type="EMBL" id="BGPR01007577">
    <property type="protein sequence ID" value="GBN27973.1"/>
    <property type="molecule type" value="Genomic_DNA"/>
</dbReference>
<accession>A0A4Y2MMS1</accession>
<dbReference type="EMBL" id="BGPR01007580">
    <property type="protein sequence ID" value="GBN27989.1"/>
    <property type="molecule type" value="Genomic_DNA"/>
</dbReference>
<proteinExistence type="predicted"/>
<protein>
    <submittedName>
        <fullName evidence="2">Uncharacterized protein</fullName>
    </submittedName>
</protein>
<dbReference type="EMBL" id="BGPR01008043">
    <property type="protein sequence ID" value="GBN31151.1"/>
    <property type="molecule type" value="Genomic_DNA"/>
</dbReference>
<keyword evidence="1" id="KW-1133">Transmembrane helix</keyword>
<dbReference type="AlphaFoldDB" id="A0A4Y2MMS1"/>
<name>A0A4Y2MMS1_ARAVE</name>
<gene>
    <name evidence="5" type="ORF">AVEN_227929_1</name>
    <name evidence="4" type="ORF">AVEN_236678_1</name>
    <name evidence="2" type="ORF">AVEN_259439_1</name>
    <name evidence="3" type="ORF">AVEN_4374_1</name>
</gene>
<organism evidence="2 6">
    <name type="scientific">Araneus ventricosus</name>
    <name type="common">Orbweaver spider</name>
    <name type="synonym">Epeira ventricosa</name>
    <dbReference type="NCBI Taxonomy" id="182803"/>
    <lineage>
        <taxon>Eukaryota</taxon>
        <taxon>Metazoa</taxon>
        <taxon>Ecdysozoa</taxon>
        <taxon>Arthropoda</taxon>
        <taxon>Chelicerata</taxon>
        <taxon>Arachnida</taxon>
        <taxon>Araneae</taxon>
        <taxon>Araneomorphae</taxon>
        <taxon>Entelegynae</taxon>
        <taxon>Araneoidea</taxon>
        <taxon>Araneidae</taxon>
        <taxon>Araneus</taxon>
    </lineage>
</organism>
<evidence type="ECO:0000313" key="3">
    <source>
        <dbReference type="EMBL" id="GBN27989.1"/>
    </source>
</evidence>
<sequence>MRLGRWWSYIGTAIYYNLSTRQGFLARKIFFGNQIRSSIFSLLREKKKKAAARFLCSVDSIINVCFSSSILAALILSSIPKHLERASTQGEPKPILGPVLNRFLKYQRLPMSDSSWVSEL</sequence>
<keyword evidence="1" id="KW-0472">Membrane</keyword>